<geneLocation type="plasmid" evidence="11">
    <name>pSna507_unt13</name>
</geneLocation>
<dbReference type="Pfam" id="PF09827">
    <property type="entry name" value="CRISPR_Cas2"/>
    <property type="match status" value="1"/>
</dbReference>
<evidence type="ECO:0000256" key="6">
    <source>
        <dbReference type="ARBA" id="ARBA00022801"/>
    </source>
</evidence>
<reference evidence="10 13" key="2">
    <citation type="submission" date="2024-06" db="EMBL/GenBank/DDBJ databases">
        <title>Genomic Encyclopedia of Type Strains, Phase IV (KMG-IV): sequencing the most valuable type-strain genomes for metagenomic binning, comparative biology and taxonomic classification.</title>
        <authorList>
            <person name="Goeker M."/>
        </authorList>
    </citation>
    <scope>NUCLEOTIDE SEQUENCE [LARGE SCALE GENOMIC DNA]</scope>
    <source>
        <strain evidence="10 13">D-501</strain>
    </source>
</reference>
<evidence type="ECO:0000313" key="13">
    <source>
        <dbReference type="Proteomes" id="UP001549111"/>
    </source>
</evidence>
<dbReference type="AlphaFoldDB" id="A0A5C1PUI5"/>
<sequence>MSTPLRHLYLAAYDIRDNRCRAGALKLLRGFATGGQKSVHEIWLTEAEKRRVLEQIVWLIDEATDRFFLLRLDPRQRTLVLGTGEAPADPEFFYIG</sequence>
<feature type="binding site" evidence="9">
    <location>
        <position position="14"/>
    </location>
    <ligand>
        <name>Mg(2+)</name>
        <dbReference type="ChEBI" id="CHEBI:18420"/>
        <note>catalytic</note>
    </ligand>
</feature>
<name>A0A5C1PUI5_9BURK</name>
<comment type="cofactor">
    <cofactor evidence="1 9">
        <name>Mg(2+)</name>
        <dbReference type="ChEBI" id="CHEBI:18420"/>
    </cofactor>
</comment>
<dbReference type="OrthoDB" id="9798176at2"/>
<dbReference type="SUPFAM" id="SSF143430">
    <property type="entry name" value="TTP0101/SSO1404-like"/>
    <property type="match status" value="1"/>
</dbReference>
<reference evidence="11 12" key="1">
    <citation type="submission" date="2019-02" db="EMBL/GenBank/DDBJ databases">
        <title>Complete Genome Sequence and Methylome Analysis of Sphaerotilus natans subsp. sulfidivorans D-507.</title>
        <authorList>
            <person name="Fomenkov A."/>
            <person name="Gridneva E."/>
            <person name="Smolyakov D."/>
            <person name="Dubinina G."/>
            <person name="Vincze T."/>
            <person name="Grabovich M."/>
            <person name="Roberts R.J."/>
        </authorList>
    </citation>
    <scope>NUCLEOTIDE SEQUENCE [LARGE SCALE GENOMIC DNA]</scope>
    <source>
        <strain evidence="11 12">D-507</strain>
        <plasmid evidence="12">psna507_unt13</plasmid>
        <plasmid evidence="11">pSna507_unt13</plasmid>
    </source>
</reference>
<evidence type="ECO:0000313" key="10">
    <source>
        <dbReference type="EMBL" id="MET3605819.1"/>
    </source>
</evidence>
<dbReference type="PANTHER" id="PTHR34405">
    <property type="entry name" value="CRISPR-ASSOCIATED ENDORIBONUCLEASE CAS2"/>
    <property type="match status" value="1"/>
</dbReference>
<keyword evidence="8 9" id="KW-0051">Antiviral defense</keyword>
<dbReference type="KEGG" id="snn:EWH46_00050"/>
<evidence type="ECO:0000256" key="8">
    <source>
        <dbReference type="ARBA" id="ARBA00023118"/>
    </source>
</evidence>
<keyword evidence="5 9" id="KW-0255">Endonuclease</keyword>
<organism evidence="11 12">
    <name type="scientific">Sphaerotilus sulfidivorans</name>
    <dbReference type="NCBI Taxonomy" id="639200"/>
    <lineage>
        <taxon>Bacteria</taxon>
        <taxon>Pseudomonadati</taxon>
        <taxon>Pseudomonadota</taxon>
        <taxon>Betaproteobacteria</taxon>
        <taxon>Burkholderiales</taxon>
        <taxon>Sphaerotilaceae</taxon>
        <taxon>Sphaerotilus</taxon>
    </lineage>
</organism>
<keyword evidence="3 9" id="KW-0540">Nuclease</keyword>
<keyword evidence="11" id="KW-0614">Plasmid</keyword>
<dbReference type="GO" id="GO:0051607">
    <property type="term" value="P:defense response to virus"/>
    <property type="evidence" value="ECO:0007669"/>
    <property type="project" value="UniProtKB-UniRule"/>
</dbReference>
<dbReference type="GO" id="GO:0043571">
    <property type="term" value="P:maintenance of CRISPR repeat elements"/>
    <property type="evidence" value="ECO:0007669"/>
    <property type="project" value="UniProtKB-UniRule"/>
</dbReference>
<dbReference type="EC" id="3.1.-.-" evidence="9"/>
<evidence type="ECO:0000313" key="12">
    <source>
        <dbReference type="Proteomes" id="UP000323522"/>
    </source>
</evidence>
<dbReference type="InterPro" id="IPR021127">
    <property type="entry name" value="CRISPR_associated_Cas2"/>
</dbReference>
<dbReference type="EMBL" id="JBEPLS010000024">
    <property type="protein sequence ID" value="MET3605819.1"/>
    <property type="molecule type" value="Genomic_DNA"/>
</dbReference>
<evidence type="ECO:0000256" key="1">
    <source>
        <dbReference type="ARBA" id="ARBA00001946"/>
    </source>
</evidence>
<dbReference type="HAMAP" id="MF_01471">
    <property type="entry name" value="Cas2"/>
    <property type="match status" value="1"/>
</dbReference>
<evidence type="ECO:0000256" key="5">
    <source>
        <dbReference type="ARBA" id="ARBA00022759"/>
    </source>
</evidence>
<dbReference type="CDD" id="cd09725">
    <property type="entry name" value="Cas2_I_II_III"/>
    <property type="match status" value="1"/>
</dbReference>
<accession>A0A5C1PUI5</accession>
<dbReference type="GO" id="GO:0016787">
    <property type="term" value="F:hydrolase activity"/>
    <property type="evidence" value="ECO:0007669"/>
    <property type="project" value="UniProtKB-KW"/>
</dbReference>
<evidence type="ECO:0000256" key="2">
    <source>
        <dbReference type="ARBA" id="ARBA00009959"/>
    </source>
</evidence>
<dbReference type="EMBL" id="CP035707">
    <property type="protein sequence ID" value="QEM99314.1"/>
    <property type="molecule type" value="Genomic_DNA"/>
</dbReference>
<evidence type="ECO:0000256" key="7">
    <source>
        <dbReference type="ARBA" id="ARBA00022842"/>
    </source>
</evidence>
<keyword evidence="6 9" id="KW-0378">Hydrolase</keyword>
<comment type="function">
    <text evidence="9">CRISPR (clustered regularly interspaced short palindromic repeat), is an adaptive immune system that provides protection against mobile genetic elements (viruses, transposable elements and conjugative plasmids). CRISPR clusters contain sequences complementary to antecedent mobile elements and target invading nucleic acids. CRISPR clusters are transcribed and processed into CRISPR RNA (crRNA). Functions as a ssRNA-specific endoribonuclease. Involved in the integration of spacer DNA into the CRISPR cassette.</text>
</comment>
<dbReference type="RefSeq" id="WP_149501933.1">
    <property type="nucleotide sequence ID" value="NZ_CP035707.1"/>
</dbReference>
<dbReference type="GO" id="GO:0004521">
    <property type="term" value="F:RNA endonuclease activity"/>
    <property type="evidence" value="ECO:0007669"/>
    <property type="project" value="InterPro"/>
</dbReference>
<keyword evidence="13" id="KW-1185">Reference proteome</keyword>
<evidence type="ECO:0000256" key="4">
    <source>
        <dbReference type="ARBA" id="ARBA00022723"/>
    </source>
</evidence>
<dbReference type="PANTHER" id="PTHR34405:SF3">
    <property type="entry name" value="CRISPR-ASSOCIATED ENDORIBONUCLEASE CAS2 3"/>
    <property type="match status" value="1"/>
</dbReference>
<keyword evidence="4 9" id="KW-0479">Metal-binding</keyword>
<comment type="subunit">
    <text evidence="9">Homodimer, forms a heterotetramer with a Cas1 homodimer.</text>
</comment>
<dbReference type="Gene3D" id="3.30.70.240">
    <property type="match status" value="1"/>
</dbReference>
<protein>
    <recommendedName>
        <fullName evidence="9">CRISPR-associated endoribonuclease Cas2</fullName>
        <ecNumber evidence="9">3.1.-.-</ecNumber>
    </recommendedName>
</protein>
<dbReference type="Proteomes" id="UP000323522">
    <property type="component" value="Plasmid pSna507_unt13"/>
</dbReference>
<geneLocation type="plasmid" evidence="12">
    <name>psna507_unt13</name>
</geneLocation>
<evidence type="ECO:0000256" key="3">
    <source>
        <dbReference type="ARBA" id="ARBA00022722"/>
    </source>
</evidence>
<dbReference type="InterPro" id="IPR019199">
    <property type="entry name" value="Virulence_VapD/CRISPR_Cas2"/>
</dbReference>
<evidence type="ECO:0000313" key="11">
    <source>
        <dbReference type="EMBL" id="QEM99314.1"/>
    </source>
</evidence>
<dbReference type="Proteomes" id="UP001549111">
    <property type="component" value="Unassembled WGS sequence"/>
</dbReference>
<gene>
    <name evidence="9" type="primary">cas2</name>
    <name evidence="10" type="ORF">ABIC99_003653</name>
    <name evidence="11" type="ORF">EWH46_00050</name>
</gene>
<proteinExistence type="inferred from homology"/>
<comment type="similarity">
    <text evidence="2 9">Belongs to the CRISPR-associated endoribonuclease Cas2 protein family.</text>
</comment>
<keyword evidence="7 9" id="KW-0460">Magnesium</keyword>
<evidence type="ECO:0000256" key="9">
    <source>
        <dbReference type="HAMAP-Rule" id="MF_01471"/>
    </source>
</evidence>
<dbReference type="GO" id="GO:0046872">
    <property type="term" value="F:metal ion binding"/>
    <property type="evidence" value="ECO:0007669"/>
    <property type="project" value="UniProtKB-UniRule"/>
</dbReference>